<name>A0A7C1GPG4_9BACT</name>
<accession>A0A7C1GPG4</accession>
<dbReference type="Proteomes" id="UP000886198">
    <property type="component" value="Unassembled WGS sequence"/>
</dbReference>
<organism evidence="1">
    <name type="scientific">Mesotoga infera</name>
    <dbReference type="NCBI Taxonomy" id="1236046"/>
    <lineage>
        <taxon>Bacteria</taxon>
        <taxon>Thermotogati</taxon>
        <taxon>Thermotogota</taxon>
        <taxon>Thermotogae</taxon>
        <taxon>Kosmotogales</taxon>
        <taxon>Kosmotogaceae</taxon>
        <taxon>Mesotoga</taxon>
    </lineage>
</organism>
<gene>
    <name evidence="1" type="ORF">ENN47_03790</name>
</gene>
<comment type="caution">
    <text evidence="1">The sequence shown here is derived from an EMBL/GenBank/DDBJ whole genome shotgun (WGS) entry which is preliminary data.</text>
</comment>
<sequence length="196" mass="22122">MEFRLPQIIAAIEKLDLSFNAVFMQSNDGGIQSSLDAFLDLFGSDRVLNHIFSLIESQAHETIELDEWLRTFGKPKGSMVGSGLYSLPSEIPNRILLTRAILSKTSSEGFSFTRRFLHAWYSQGNIHEMTMYFLGDFLGSLHRDLKNMLIDMRVEAELADKELISEAQITNIIFGGNVQNVQGDKNQVNMFPPTQS</sequence>
<proteinExistence type="predicted"/>
<reference evidence="1" key="1">
    <citation type="journal article" date="2020" name="mSystems">
        <title>Genome- and Community-Level Interaction Insights into Carbon Utilization and Element Cycling Functions of Hydrothermarchaeota in Hydrothermal Sediment.</title>
        <authorList>
            <person name="Zhou Z."/>
            <person name="Liu Y."/>
            <person name="Xu W."/>
            <person name="Pan J."/>
            <person name="Luo Z.H."/>
            <person name="Li M."/>
        </authorList>
    </citation>
    <scope>NUCLEOTIDE SEQUENCE [LARGE SCALE GENOMIC DNA]</scope>
    <source>
        <strain evidence="1">SpSt-1179</strain>
    </source>
</reference>
<dbReference type="AlphaFoldDB" id="A0A7C1GPG4"/>
<dbReference type="EMBL" id="DSBT01000108">
    <property type="protein sequence ID" value="HDP77302.1"/>
    <property type="molecule type" value="Genomic_DNA"/>
</dbReference>
<evidence type="ECO:0000313" key="1">
    <source>
        <dbReference type="EMBL" id="HDP77302.1"/>
    </source>
</evidence>
<protein>
    <submittedName>
        <fullName evidence="1">Uncharacterized protein</fullName>
    </submittedName>
</protein>